<keyword evidence="4" id="KW-0444">Lipid biosynthesis</keyword>
<dbReference type="CDD" id="cd14265">
    <property type="entry name" value="UDPK_IM_like"/>
    <property type="match status" value="1"/>
</dbReference>
<accession>A0ABQ3N0L3</accession>
<evidence type="ECO:0000256" key="5">
    <source>
        <dbReference type="ARBA" id="ARBA00022679"/>
    </source>
</evidence>
<evidence type="ECO:0000256" key="14">
    <source>
        <dbReference type="ARBA" id="ARBA00023264"/>
    </source>
</evidence>
<keyword evidence="9" id="KW-0067">ATP-binding</keyword>
<comment type="similarity">
    <text evidence="2">Belongs to the bacterial diacylglycerol kinase family.</text>
</comment>
<keyword evidence="6 15" id="KW-0812">Transmembrane</keyword>
<dbReference type="Gene3D" id="1.10.287.3610">
    <property type="match status" value="1"/>
</dbReference>
<name>A0ABQ3N0L3_9BACI</name>
<evidence type="ECO:0000256" key="6">
    <source>
        <dbReference type="ARBA" id="ARBA00022692"/>
    </source>
</evidence>
<evidence type="ECO:0000256" key="13">
    <source>
        <dbReference type="ARBA" id="ARBA00023209"/>
    </source>
</evidence>
<evidence type="ECO:0000256" key="10">
    <source>
        <dbReference type="ARBA" id="ARBA00022989"/>
    </source>
</evidence>
<dbReference type="PANTHER" id="PTHR34299:SF1">
    <property type="entry name" value="DIACYLGLYCEROL KINASE"/>
    <property type="match status" value="1"/>
</dbReference>
<evidence type="ECO:0000256" key="7">
    <source>
        <dbReference type="ARBA" id="ARBA00022741"/>
    </source>
</evidence>
<keyword evidence="14" id="KW-1208">Phospholipid metabolism</keyword>
<keyword evidence="12 15" id="KW-0472">Membrane</keyword>
<dbReference type="Pfam" id="PF01219">
    <property type="entry name" value="DAGK_prokar"/>
    <property type="match status" value="1"/>
</dbReference>
<evidence type="ECO:0000313" key="17">
    <source>
        <dbReference type="Proteomes" id="UP000637074"/>
    </source>
</evidence>
<protein>
    <submittedName>
        <fullName evidence="16">Diacylglycerol kinase</fullName>
    </submittedName>
</protein>
<organism evidence="16 17">
    <name type="scientific">Neobacillus kokaensis</name>
    <dbReference type="NCBI Taxonomy" id="2759023"/>
    <lineage>
        <taxon>Bacteria</taxon>
        <taxon>Bacillati</taxon>
        <taxon>Bacillota</taxon>
        <taxon>Bacilli</taxon>
        <taxon>Bacillales</taxon>
        <taxon>Bacillaceae</taxon>
        <taxon>Neobacillus</taxon>
    </lineage>
</organism>
<proteinExistence type="inferred from homology"/>
<keyword evidence="13" id="KW-0594">Phospholipid biosynthesis</keyword>
<evidence type="ECO:0000256" key="4">
    <source>
        <dbReference type="ARBA" id="ARBA00022516"/>
    </source>
</evidence>
<keyword evidence="10 15" id="KW-1133">Transmembrane helix</keyword>
<keyword evidence="3" id="KW-1003">Cell membrane</keyword>
<comment type="subcellular location">
    <subcellularLocation>
        <location evidence="1">Cell membrane</location>
        <topology evidence="1">Multi-pass membrane protein</topology>
    </subcellularLocation>
</comment>
<evidence type="ECO:0000256" key="9">
    <source>
        <dbReference type="ARBA" id="ARBA00022840"/>
    </source>
</evidence>
<keyword evidence="17" id="KW-1185">Reference proteome</keyword>
<dbReference type="RefSeq" id="WP_191269516.1">
    <property type="nucleotide sequence ID" value="NZ_BNDS01000002.1"/>
</dbReference>
<dbReference type="EMBL" id="BNDS01000002">
    <property type="protein sequence ID" value="GHH97038.1"/>
    <property type="molecule type" value="Genomic_DNA"/>
</dbReference>
<feature type="transmembrane region" description="Helical" evidence="15">
    <location>
        <begin position="36"/>
        <end position="54"/>
    </location>
</feature>
<dbReference type="PANTHER" id="PTHR34299">
    <property type="entry name" value="DIACYLGLYCEROL KINASE"/>
    <property type="match status" value="1"/>
</dbReference>
<dbReference type="PROSITE" id="PS01069">
    <property type="entry name" value="DAGK_PROKAR"/>
    <property type="match status" value="1"/>
</dbReference>
<evidence type="ECO:0000256" key="2">
    <source>
        <dbReference type="ARBA" id="ARBA00005967"/>
    </source>
</evidence>
<feature type="transmembrane region" description="Helical" evidence="15">
    <location>
        <begin position="100"/>
        <end position="125"/>
    </location>
</feature>
<keyword evidence="7" id="KW-0547">Nucleotide-binding</keyword>
<evidence type="ECO:0000313" key="16">
    <source>
        <dbReference type="EMBL" id="GHH97038.1"/>
    </source>
</evidence>
<feature type="transmembrane region" description="Helical" evidence="15">
    <location>
        <begin position="60"/>
        <end position="79"/>
    </location>
</feature>
<comment type="caution">
    <text evidence="16">The sequence shown here is derived from an EMBL/GenBank/DDBJ whole genome shotgun (WGS) entry which is preliminary data.</text>
</comment>
<reference evidence="16 17" key="1">
    <citation type="journal article" date="2022" name="Int. J. Syst. Evol. Microbiol.">
        <title>Neobacillus kokaensis sp. nov., isolated from soil.</title>
        <authorList>
            <person name="Yuki K."/>
            <person name="Matsubara H."/>
            <person name="Yamaguchi S."/>
        </authorList>
    </citation>
    <scope>NUCLEOTIDE SEQUENCE [LARGE SCALE GENOMIC DNA]</scope>
    <source>
        <strain evidence="16 17">LOB 377</strain>
    </source>
</reference>
<dbReference type="GO" id="GO:0016301">
    <property type="term" value="F:kinase activity"/>
    <property type="evidence" value="ECO:0007669"/>
    <property type="project" value="UniProtKB-KW"/>
</dbReference>
<sequence>MNMDLHDKRKSHSLLISFSFALTGILTAIKQERNMRIHLLSAGVVLIISFYFSITKTEWLIILFAIGGMFSLELINSAIERVVDLASPEIHPLAKQAKDLAAGAVFVFAVLSFAAGVLIYFPYILKLLKYG</sequence>
<dbReference type="InterPro" id="IPR036945">
    <property type="entry name" value="DAGK_sf"/>
</dbReference>
<evidence type="ECO:0000256" key="12">
    <source>
        <dbReference type="ARBA" id="ARBA00023136"/>
    </source>
</evidence>
<keyword evidence="11" id="KW-0443">Lipid metabolism</keyword>
<gene>
    <name evidence="16" type="primary">dgkA</name>
    <name evidence="16" type="ORF">AM1BK_05810</name>
</gene>
<keyword evidence="5" id="KW-0808">Transferase</keyword>
<evidence type="ECO:0000256" key="1">
    <source>
        <dbReference type="ARBA" id="ARBA00004651"/>
    </source>
</evidence>
<evidence type="ECO:0000256" key="11">
    <source>
        <dbReference type="ARBA" id="ARBA00023098"/>
    </source>
</evidence>
<dbReference type="InterPro" id="IPR000829">
    <property type="entry name" value="DAGK"/>
</dbReference>
<dbReference type="Proteomes" id="UP000637074">
    <property type="component" value="Unassembled WGS sequence"/>
</dbReference>
<evidence type="ECO:0000256" key="8">
    <source>
        <dbReference type="ARBA" id="ARBA00022777"/>
    </source>
</evidence>
<evidence type="ECO:0000256" key="15">
    <source>
        <dbReference type="SAM" id="Phobius"/>
    </source>
</evidence>
<keyword evidence="8 16" id="KW-0418">Kinase</keyword>
<dbReference type="InterPro" id="IPR033717">
    <property type="entry name" value="UDPK"/>
</dbReference>
<evidence type="ECO:0000256" key="3">
    <source>
        <dbReference type="ARBA" id="ARBA00022475"/>
    </source>
</evidence>